<reference evidence="2" key="1">
    <citation type="submission" date="2017-02" db="UniProtKB">
        <authorList>
            <consortium name="WormBaseParasite"/>
        </authorList>
    </citation>
    <scope>IDENTIFICATION</scope>
</reference>
<proteinExistence type="predicted"/>
<evidence type="ECO:0000313" key="2">
    <source>
        <dbReference type="WBParaSite" id="SPAL_0001765700.1"/>
    </source>
</evidence>
<evidence type="ECO:0000313" key="1">
    <source>
        <dbReference type="Proteomes" id="UP000046392"/>
    </source>
</evidence>
<dbReference type="AlphaFoldDB" id="A0A0N5CIK2"/>
<organism evidence="1 2">
    <name type="scientific">Strongyloides papillosus</name>
    <name type="common">Intestinal threadworm</name>
    <dbReference type="NCBI Taxonomy" id="174720"/>
    <lineage>
        <taxon>Eukaryota</taxon>
        <taxon>Metazoa</taxon>
        <taxon>Ecdysozoa</taxon>
        <taxon>Nematoda</taxon>
        <taxon>Chromadorea</taxon>
        <taxon>Rhabditida</taxon>
        <taxon>Tylenchina</taxon>
        <taxon>Panagrolaimomorpha</taxon>
        <taxon>Strongyloidoidea</taxon>
        <taxon>Strongyloididae</taxon>
        <taxon>Strongyloides</taxon>
    </lineage>
</organism>
<dbReference type="Proteomes" id="UP000046392">
    <property type="component" value="Unplaced"/>
</dbReference>
<dbReference type="WBParaSite" id="SPAL_0001765700.1">
    <property type="protein sequence ID" value="SPAL_0001765700.1"/>
    <property type="gene ID" value="SPAL_0001765700"/>
</dbReference>
<accession>A0A0N5CIK2</accession>
<keyword evidence="1" id="KW-1185">Reference proteome</keyword>
<protein>
    <submittedName>
        <fullName evidence="2">Uncharacterized protein</fullName>
    </submittedName>
</protein>
<sequence length="77" mass="8685">MTYDFTITIASINFIYTDLIKIEFEHATLISDCVGNDILSFFIELLPASLVNILLDDFIVLDSTQPCLSEDICSFDN</sequence>
<name>A0A0N5CIK2_STREA</name>